<dbReference type="InterPro" id="IPR011335">
    <property type="entry name" value="Restrct_endonuc-II-like"/>
</dbReference>
<dbReference type="AlphaFoldDB" id="A0AAV1HSS7"/>
<feature type="region of interest" description="Disordered" evidence="1">
    <location>
        <begin position="143"/>
        <end position="193"/>
    </location>
</feature>
<dbReference type="EMBL" id="CAUYUE010000001">
    <property type="protein sequence ID" value="CAK0736612.1"/>
    <property type="molecule type" value="Genomic_DNA"/>
</dbReference>
<dbReference type="InterPro" id="IPR011604">
    <property type="entry name" value="PDDEXK-like_dom_sf"/>
</dbReference>
<accession>A0AAV1HSS7</accession>
<keyword evidence="3" id="KW-1185">Reference proteome</keyword>
<feature type="region of interest" description="Disordered" evidence="1">
    <location>
        <begin position="87"/>
        <end position="118"/>
    </location>
</feature>
<dbReference type="PANTHER" id="PTHR46609">
    <property type="entry name" value="EXONUCLEASE, PHAGE-TYPE/RECB, C-TERMINAL DOMAIN-CONTAINING PROTEIN"/>
    <property type="match status" value="1"/>
</dbReference>
<dbReference type="GO" id="GO:0006281">
    <property type="term" value="P:DNA repair"/>
    <property type="evidence" value="ECO:0007669"/>
    <property type="project" value="UniProtKB-ARBA"/>
</dbReference>
<evidence type="ECO:0000313" key="3">
    <source>
        <dbReference type="Proteomes" id="UP001314263"/>
    </source>
</evidence>
<evidence type="ECO:0000313" key="2">
    <source>
        <dbReference type="EMBL" id="CAK0736612.1"/>
    </source>
</evidence>
<dbReference type="SUPFAM" id="SSF52980">
    <property type="entry name" value="Restriction endonuclease-like"/>
    <property type="match status" value="1"/>
</dbReference>
<organism evidence="2 3">
    <name type="scientific">Coccomyxa viridis</name>
    <dbReference type="NCBI Taxonomy" id="1274662"/>
    <lineage>
        <taxon>Eukaryota</taxon>
        <taxon>Viridiplantae</taxon>
        <taxon>Chlorophyta</taxon>
        <taxon>core chlorophytes</taxon>
        <taxon>Trebouxiophyceae</taxon>
        <taxon>Trebouxiophyceae incertae sedis</taxon>
        <taxon>Coccomyxaceae</taxon>
        <taxon>Coccomyxa</taxon>
    </lineage>
</organism>
<sequence length="468" mass="51096">MEELRSHPSYVALPATPPLLQPSTYRYVRQESPLWSALHSGVLTSSTLNGALGFYEPRAVQRLGLPRHYVRRGALMAAYSNLLEPEYTPPMQDIDEPSMAQQESHSAPVLNSNSSSKSSGKTLAQVWLDGAATAPPAAAPISGAVPAGLGPHERAKNPLQNQAAASMHSSARKPARRKHRRVTGSKDVHTTSTVSIQQEQARRLNSCTQNAAIGIGSIRCKWGSVQEATALWELMHAVPQGSLEEIGLCRVEPAVLREQYGFAEGALPPMGASPDGLIRQQQPLLQPSTASAALTALRAAFTGMSVQDDSSSGGVLECEVVEVKNTCPFRQQSGLTKKGKPRSSYLLRDPGPRQKISQTWVTQLQLEMLAAPAQSALLVSRSASQGMTIFRMWRDEEYLRIMLGYLSIFYTSFVLKRQPPPSNLFLNHPDYQHFLQHTLALSQGAEVVLHVPPETMPQALGDLRTFLK</sequence>
<dbReference type="Gene3D" id="3.90.320.10">
    <property type="match status" value="1"/>
</dbReference>
<feature type="compositionally biased region" description="Basic residues" evidence="1">
    <location>
        <begin position="170"/>
        <end position="183"/>
    </location>
</feature>
<dbReference type="InterPro" id="IPR051703">
    <property type="entry name" value="NF-kappa-B_Signaling_Reg"/>
</dbReference>
<comment type="caution">
    <text evidence="2">The sequence shown here is derived from an EMBL/GenBank/DDBJ whole genome shotgun (WGS) entry which is preliminary data.</text>
</comment>
<gene>
    <name evidence="2" type="ORF">CVIRNUC_000774</name>
</gene>
<reference evidence="2 3" key="1">
    <citation type="submission" date="2023-10" db="EMBL/GenBank/DDBJ databases">
        <authorList>
            <person name="Maclean D."/>
            <person name="Macfadyen A."/>
        </authorList>
    </citation>
    <scope>NUCLEOTIDE SEQUENCE [LARGE SCALE GENOMIC DNA]</scope>
</reference>
<dbReference type="Proteomes" id="UP001314263">
    <property type="component" value="Unassembled WGS sequence"/>
</dbReference>
<dbReference type="PANTHER" id="PTHR46609:SF6">
    <property type="entry name" value="EXONUCLEASE, PHAGE-TYPE_RECB, C-TERMINAL DOMAIN-CONTAINING PROTEIN-RELATED"/>
    <property type="match status" value="1"/>
</dbReference>
<feature type="compositionally biased region" description="Polar residues" evidence="1">
    <location>
        <begin position="158"/>
        <end position="169"/>
    </location>
</feature>
<proteinExistence type="predicted"/>
<protein>
    <submittedName>
        <fullName evidence="2">Uncharacterized protein</fullName>
    </submittedName>
</protein>
<feature type="compositionally biased region" description="Low complexity" evidence="1">
    <location>
        <begin position="104"/>
        <end position="118"/>
    </location>
</feature>
<evidence type="ECO:0000256" key="1">
    <source>
        <dbReference type="SAM" id="MobiDB-lite"/>
    </source>
</evidence>
<name>A0AAV1HSS7_9CHLO</name>